<proteinExistence type="inferred from homology"/>
<organism evidence="2 3">
    <name type="scientific">Arachis hypogaea</name>
    <name type="common">Peanut</name>
    <dbReference type="NCBI Taxonomy" id="3818"/>
    <lineage>
        <taxon>Eukaryota</taxon>
        <taxon>Viridiplantae</taxon>
        <taxon>Streptophyta</taxon>
        <taxon>Embryophyta</taxon>
        <taxon>Tracheophyta</taxon>
        <taxon>Spermatophyta</taxon>
        <taxon>Magnoliopsida</taxon>
        <taxon>eudicotyledons</taxon>
        <taxon>Gunneridae</taxon>
        <taxon>Pentapetalae</taxon>
        <taxon>rosids</taxon>
        <taxon>fabids</taxon>
        <taxon>Fabales</taxon>
        <taxon>Fabaceae</taxon>
        <taxon>Papilionoideae</taxon>
        <taxon>50 kb inversion clade</taxon>
        <taxon>dalbergioids sensu lato</taxon>
        <taxon>Dalbergieae</taxon>
        <taxon>Pterocarpus clade</taxon>
        <taxon>Arachis</taxon>
    </lineage>
</organism>
<keyword evidence="1" id="KW-0539">Nucleus</keyword>
<evidence type="ECO:0000256" key="1">
    <source>
        <dbReference type="RuleBase" id="RU367018"/>
    </source>
</evidence>
<comment type="subcellular location">
    <subcellularLocation>
        <location evidence="1">Nucleus</location>
    </subcellularLocation>
</comment>
<evidence type="ECO:0000313" key="3">
    <source>
        <dbReference type="Proteomes" id="UP000289738"/>
    </source>
</evidence>
<keyword evidence="1" id="KW-0479">Metal-binding</keyword>
<dbReference type="PANTHER" id="PTHR31669:SF292">
    <property type="entry name" value="OS02G0262500 PROTEIN"/>
    <property type="match status" value="1"/>
</dbReference>
<gene>
    <name evidence="2" type="ORF">Ahy_B08g090511</name>
</gene>
<dbReference type="PANTHER" id="PTHR31669">
    <property type="entry name" value="PROTEIN FAR1-RELATED SEQUENCE 10-RELATED"/>
    <property type="match status" value="1"/>
</dbReference>
<dbReference type="AlphaFoldDB" id="A0A444Y0B8"/>
<reference evidence="2 3" key="1">
    <citation type="submission" date="2019-01" db="EMBL/GenBank/DDBJ databases">
        <title>Sequencing of cultivated peanut Arachis hypogaea provides insights into genome evolution and oil improvement.</title>
        <authorList>
            <person name="Chen X."/>
        </authorList>
    </citation>
    <scope>NUCLEOTIDE SEQUENCE [LARGE SCALE GENOMIC DNA]</scope>
    <source>
        <strain evidence="3">cv. Fuhuasheng</strain>
        <tissue evidence="2">Leaves</tissue>
    </source>
</reference>
<evidence type="ECO:0000313" key="2">
    <source>
        <dbReference type="EMBL" id="RYQ95326.1"/>
    </source>
</evidence>
<accession>A0A444Y0B8</accession>
<comment type="similarity">
    <text evidence="1">Belongs to the FHY3/FAR1 family.</text>
</comment>
<sequence length="202" mass="24060">MFTKLMLGDYEIGVFEQKWEEIVGNFGVEYRKWIIDMYGRRNMWATAHIRETFFAGFRRTLRCESLHAVLKGYVKSRHNLTEFIQHFQCCLSYMRHRQNLANFKSSNRQPIMKTHFQQLERHCRGTKIRPQGSISIVAAYCRKGGHNITTCSMRKMDEKTPQFDCDGEKNRESEDYSFVGAESDEYVHTEWFDDEDVQNREI</sequence>
<dbReference type="GO" id="GO:0008270">
    <property type="term" value="F:zinc ion binding"/>
    <property type="evidence" value="ECO:0007669"/>
    <property type="project" value="UniProtKB-UniRule"/>
</dbReference>
<keyword evidence="1" id="KW-0863">Zinc-finger</keyword>
<dbReference type="Proteomes" id="UP000289738">
    <property type="component" value="Chromosome B08"/>
</dbReference>
<dbReference type="EMBL" id="SDMP01000018">
    <property type="protein sequence ID" value="RYQ95326.1"/>
    <property type="molecule type" value="Genomic_DNA"/>
</dbReference>
<dbReference type="GO" id="GO:0006355">
    <property type="term" value="P:regulation of DNA-templated transcription"/>
    <property type="evidence" value="ECO:0007669"/>
    <property type="project" value="UniProtKB-UniRule"/>
</dbReference>
<comment type="caution">
    <text evidence="2">The sequence shown here is derived from an EMBL/GenBank/DDBJ whole genome shotgun (WGS) entry which is preliminary data.</text>
</comment>
<protein>
    <recommendedName>
        <fullName evidence="1">Protein FAR1-RELATED SEQUENCE</fullName>
    </recommendedName>
</protein>
<dbReference type="GO" id="GO:0005634">
    <property type="term" value="C:nucleus"/>
    <property type="evidence" value="ECO:0007669"/>
    <property type="project" value="UniProtKB-SubCell"/>
</dbReference>
<dbReference type="InterPro" id="IPR031052">
    <property type="entry name" value="FHY3/FAR1"/>
</dbReference>
<keyword evidence="1" id="KW-0862">Zinc</keyword>
<keyword evidence="3" id="KW-1185">Reference proteome</keyword>
<name>A0A444Y0B8_ARAHY</name>
<comment type="function">
    <text evidence="1">Putative transcription activator involved in regulating light control of development.</text>
</comment>